<dbReference type="VEuPathDB" id="FungiDB:CPSG_01036"/>
<dbReference type="HOGENOM" id="CLU_1372083_0_0_1"/>
<name>E9CUK9_COCPS</name>
<feature type="region of interest" description="Disordered" evidence="1">
    <location>
        <begin position="103"/>
        <end position="123"/>
    </location>
</feature>
<reference evidence="3" key="2">
    <citation type="submission" date="2010-03" db="EMBL/GenBank/DDBJ databases">
        <title>The genome sequence of Coccidioides posadasii strain Silveira.</title>
        <authorList>
            <consortium name="The Broad Institute Genome Sequencing Center for Infectious Disease"/>
            <person name="Neafsey D."/>
            <person name="Orbach M."/>
            <person name="Henn M.R."/>
            <person name="Cole G.T."/>
            <person name="Galgiani J."/>
            <person name="Gardner M.J."/>
            <person name="Kirkland T.N."/>
            <person name="Taylor J.W."/>
            <person name="Young S.K."/>
            <person name="Zeng Q."/>
            <person name="Koehrsen M."/>
            <person name="Alvarado L."/>
            <person name="Berlin A."/>
            <person name="Borenstein D."/>
            <person name="Chapman S.B."/>
            <person name="Chen Z."/>
            <person name="Engels R."/>
            <person name="Freedman E."/>
            <person name="Gellesch M."/>
            <person name="Goldberg J."/>
            <person name="Griggs A."/>
            <person name="Gujja S."/>
            <person name="Heilman E."/>
            <person name="Heiman D."/>
            <person name="Howarth C."/>
            <person name="Jen D."/>
            <person name="Larson L."/>
            <person name="Mehta T."/>
            <person name="Neiman D."/>
            <person name="Park D."/>
            <person name="Pearson M."/>
            <person name="Richards J."/>
            <person name="Roberts A."/>
            <person name="Saif S."/>
            <person name="Shea T."/>
            <person name="Shenoy N."/>
            <person name="Sisk P."/>
            <person name="Stolte C."/>
            <person name="Sykes S."/>
            <person name="Walk T."/>
            <person name="White J."/>
            <person name="Yandava C."/>
            <person name="Haas B."/>
            <person name="Nusbaum C."/>
            <person name="Birren B."/>
        </authorList>
    </citation>
    <scope>NUCLEOTIDE SEQUENCE [LARGE SCALE GENOMIC DNA]</scope>
    <source>
        <strain evidence="3">RMSCC 757 / Silveira</strain>
    </source>
</reference>
<keyword evidence="3" id="KW-1185">Reference proteome</keyword>
<protein>
    <submittedName>
        <fullName evidence="2">Uncharacterized protein</fullName>
    </submittedName>
</protein>
<dbReference type="AlphaFoldDB" id="E9CUK9"/>
<reference evidence="3" key="1">
    <citation type="journal article" date="2010" name="Genome Res.">
        <title>Population genomic sequencing of Coccidioides fungi reveals recent hybridization and transposon control.</title>
        <authorList>
            <person name="Neafsey D.E."/>
            <person name="Barker B.M."/>
            <person name="Sharpton T.J."/>
            <person name="Stajich J.E."/>
            <person name="Park D.J."/>
            <person name="Whiston E."/>
            <person name="Hung C.-Y."/>
            <person name="McMahan C."/>
            <person name="White J."/>
            <person name="Sykes S."/>
            <person name="Heiman D."/>
            <person name="Young S."/>
            <person name="Zeng Q."/>
            <person name="Abouelleil A."/>
            <person name="Aftuck L."/>
            <person name="Bessette D."/>
            <person name="Brown A."/>
            <person name="FitzGerald M."/>
            <person name="Lui A."/>
            <person name="Macdonald J.P."/>
            <person name="Priest M."/>
            <person name="Orbach M.J."/>
            <person name="Galgiani J.N."/>
            <person name="Kirkland T.N."/>
            <person name="Cole G.T."/>
            <person name="Birren B.W."/>
            <person name="Henn M.R."/>
            <person name="Taylor J.W."/>
            <person name="Rounsley S.D."/>
        </authorList>
    </citation>
    <scope>NUCLEOTIDE SEQUENCE [LARGE SCALE GENOMIC DNA]</scope>
    <source>
        <strain evidence="3">RMSCC 757 / Silveira</strain>
    </source>
</reference>
<organism evidence="3">
    <name type="scientific">Coccidioides posadasii (strain RMSCC 757 / Silveira)</name>
    <name type="common">Valley fever fungus</name>
    <dbReference type="NCBI Taxonomy" id="443226"/>
    <lineage>
        <taxon>Eukaryota</taxon>
        <taxon>Fungi</taxon>
        <taxon>Dikarya</taxon>
        <taxon>Ascomycota</taxon>
        <taxon>Pezizomycotina</taxon>
        <taxon>Eurotiomycetes</taxon>
        <taxon>Eurotiomycetidae</taxon>
        <taxon>Onygenales</taxon>
        <taxon>Onygenaceae</taxon>
        <taxon>Coccidioides</taxon>
    </lineage>
</organism>
<evidence type="ECO:0000256" key="1">
    <source>
        <dbReference type="SAM" id="MobiDB-lite"/>
    </source>
</evidence>
<gene>
    <name evidence="2" type="ORF">CPSG_01036</name>
</gene>
<accession>E9CUK9</accession>
<evidence type="ECO:0000313" key="2">
    <source>
        <dbReference type="EMBL" id="EFW23137.1"/>
    </source>
</evidence>
<feature type="region of interest" description="Disordered" evidence="1">
    <location>
        <begin position="51"/>
        <end position="87"/>
    </location>
</feature>
<sequence length="199" mass="21534">MSSDKRFLFWRPKLVFILWFTLICTWMPRCRGSVGLMSATVSGLAQAWRSPQFRQRQAEPHPPCHRRQAAARQHGQSSAGGSRGLLGDSHIIPNNIAASMMPDQVAEQDSSSQSSSQKGRSASCAQTVGIPASVIAPANGLRSLANPSYAWISTEKAWYLPTETFPLSILSRTWRSSGSTPAIVDIAASAAIISGRPKP</sequence>
<evidence type="ECO:0000313" key="3">
    <source>
        <dbReference type="Proteomes" id="UP000002497"/>
    </source>
</evidence>
<proteinExistence type="predicted"/>
<dbReference type="Proteomes" id="UP000002497">
    <property type="component" value="Unassembled WGS sequence"/>
</dbReference>
<dbReference type="EMBL" id="GL636486">
    <property type="protein sequence ID" value="EFW23137.1"/>
    <property type="molecule type" value="Genomic_DNA"/>
</dbReference>